<dbReference type="PANTHER" id="PTHR24107">
    <property type="entry name" value="YNEIN REGULATORY COMPLEX SUBUNIT 5"/>
    <property type="match status" value="1"/>
</dbReference>
<dbReference type="SUPFAM" id="SSF52047">
    <property type="entry name" value="RNI-like"/>
    <property type="match status" value="1"/>
</dbReference>
<comment type="caution">
    <text evidence="6">The sequence shown here is derived from an EMBL/GenBank/DDBJ whole genome shotgun (WGS) entry which is preliminary data.</text>
</comment>
<evidence type="ECO:0000313" key="6">
    <source>
        <dbReference type="EMBL" id="KAA0145802.1"/>
    </source>
</evidence>
<feature type="transmembrane region" description="Helical" evidence="5">
    <location>
        <begin position="384"/>
        <end position="405"/>
    </location>
</feature>
<gene>
    <name evidence="6" type="ORF">FNF31_07957</name>
</gene>
<name>A0A5A8BYD5_CAFRO</name>
<keyword evidence="5" id="KW-1133">Transmembrane helix</keyword>
<keyword evidence="3" id="KW-0206">Cytoskeleton</keyword>
<dbReference type="InterPro" id="IPR032675">
    <property type="entry name" value="LRR_dom_sf"/>
</dbReference>
<keyword evidence="5" id="KW-0812">Transmembrane</keyword>
<dbReference type="PANTHER" id="PTHR24107:SF2">
    <property type="entry name" value="NLR FAMILY CARD DOMAIN CONTAINING 3"/>
    <property type="match status" value="1"/>
</dbReference>
<keyword evidence="5" id="KW-0472">Membrane</keyword>
<dbReference type="SMART" id="SM00368">
    <property type="entry name" value="LRR_RI"/>
    <property type="match status" value="4"/>
</dbReference>
<protein>
    <submittedName>
        <fullName evidence="6">Uncharacterized protein</fullName>
    </submittedName>
</protein>
<dbReference type="AlphaFoldDB" id="A0A5A8BYD5"/>
<proteinExistence type="predicted"/>
<dbReference type="Gene3D" id="3.80.10.10">
    <property type="entry name" value="Ribonuclease Inhibitor"/>
    <property type="match status" value="1"/>
</dbReference>
<dbReference type="InterPro" id="IPR052410">
    <property type="entry name" value="DRC5"/>
</dbReference>
<evidence type="ECO:0000256" key="4">
    <source>
        <dbReference type="SAM" id="MobiDB-lite"/>
    </source>
</evidence>
<evidence type="ECO:0000313" key="7">
    <source>
        <dbReference type="Proteomes" id="UP000325113"/>
    </source>
</evidence>
<dbReference type="Pfam" id="PF13516">
    <property type="entry name" value="LRR_6"/>
    <property type="match status" value="1"/>
</dbReference>
<dbReference type="GO" id="GO:0005856">
    <property type="term" value="C:cytoskeleton"/>
    <property type="evidence" value="ECO:0007669"/>
    <property type="project" value="UniProtKB-SubCell"/>
</dbReference>
<reference evidence="6 7" key="1">
    <citation type="submission" date="2019-07" db="EMBL/GenBank/DDBJ databases">
        <title>Genomes of Cafeteria roenbergensis.</title>
        <authorList>
            <person name="Fischer M.G."/>
            <person name="Hackl T."/>
            <person name="Roman M."/>
        </authorList>
    </citation>
    <scope>NUCLEOTIDE SEQUENCE [LARGE SCALE GENOMIC DNA]</scope>
    <source>
        <strain evidence="6 7">Cflag</strain>
    </source>
</reference>
<sequence length="408" mass="41478">MDALLLRFEAESDQLGQQFPSDAVAERLREFCDSADEGIGLLDLSGVCFRDGDLSAALVAVRASPLLSSLRHLDVTGARIATRCRRRLALLIRAAPALRHFIAQRCDLGDVGAEQLCLALSGRATSPLRTLDLSSNDCGPATARAIAHLLALPDSSLERLCLDGNRIGDEGAADIAAVLCGTAAGLSKGNGAPSALQGPFDPSKSLQSPSARRGPGGFLATRSQGFGSPAVVSSATSRSVFSPRAVRNRAALTAGSAAEVSAADGAGSSDGSARGGSVLPCLRTLCLRSCDLGSRAGHALVLAARSNGRILHLSAAFNAFSDSRQIAIAEATARNRAAYEEAGRPCLRVAPSGGVRGTGSSGRAGCGLGAAAPAVKVVSAVLPVVVRLPVVVMVVVIMAVAVVAAEVT</sequence>
<feature type="region of interest" description="Disordered" evidence="4">
    <location>
        <begin position="191"/>
        <end position="219"/>
    </location>
</feature>
<evidence type="ECO:0000256" key="1">
    <source>
        <dbReference type="ARBA" id="ARBA00004245"/>
    </source>
</evidence>
<keyword evidence="2" id="KW-0963">Cytoplasm</keyword>
<dbReference type="EMBL" id="VLTM01000227">
    <property type="protein sequence ID" value="KAA0145802.1"/>
    <property type="molecule type" value="Genomic_DNA"/>
</dbReference>
<accession>A0A5A8BYD5</accession>
<organism evidence="6 7">
    <name type="scientific">Cafeteria roenbergensis</name>
    <name type="common">Marine flagellate</name>
    <dbReference type="NCBI Taxonomy" id="33653"/>
    <lineage>
        <taxon>Eukaryota</taxon>
        <taxon>Sar</taxon>
        <taxon>Stramenopiles</taxon>
        <taxon>Bigyra</taxon>
        <taxon>Opalozoa</taxon>
        <taxon>Bicosoecida</taxon>
        <taxon>Cafeteriaceae</taxon>
        <taxon>Cafeteria</taxon>
    </lineage>
</organism>
<comment type="subcellular location">
    <subcellularLocation>
        <location evidence="1">Cytoplasm</location>
        <location evidence="1">Cytoskeleton</location>
    </subcellularLocation>
</comment>
<dbReference type="Proteomes" id="UP000325113">
    <property type="component" value="Unassembled WGS sequence"/>
</dbReference>
<evidence type="ECO:0000256" key="5">
    <source>
        <dbReference type="SAM" id="Phobius"/>
    </source>
</evidence>
<evidence type="ECO:0000256" key="3">
    <source>
        <dbReference type="ARBA" id="ARBA00023212"/>
    </source>
</evidence>
<dbReference type="InterPro" id="IPR001611">
    <property type="entry name" value="Leu-rich_rpt"/>
</dbReference>
<evidence type="ECO:0000256" key="2">
    <source>
        <dbReference type="ARBA" id="ARBA00022490"/>
    </source>
</evidence>